<dbReference type="PANTHER" id="PTHR45694">
    <property type="entry name" value="GLUTAREDOXIN 2"/>
    <property type="match status" value="1"/>
</dbReference>
<dbReference type="PANTHER" id="PTHR45694:SF18">
    <property type="entry name" value="GLUTAREDOXIN-1-RELATED"/>
    <property type="match status" value="1"/>
</dbReference>
<evidence type="ECO:0000256" key="4">
    <source>
        <dbReference type="ARBA" id="ARBA00022982"/>
    </source>
</evidence>
<reference evidence="7" key="1">
    <citation type="journal article" date="2011" name="Environ. Microbiol.">
        <title>Time-series analyses of Monterey Bay coastal microbial picoplankton using a 'genome proxy' microarray.</title>
        <authorList>
            <person name="Rich V.I."/>
            <person name="Pham V.D."/>
            <person name="Eppley J."/>
            <person name="Shi Y."/>
            <person name="DeLong E.F."/>
        </authorList>
    </citation>
    <scope>NUCLEOTIDE SEQUENCE</scope>
</reference>
<sequence length="90" mass="9889">MADAAAVEIYTSKFCGYCVRAKKLLTQKGVSFTERDVSVDRDRRTLMTSRAGGRTSVPQIFINDDHIGGCDELFALERTGTLDKLLSLSA</sequence>
<organism evidence="7">
    <name type="scientific">uncultured alpha proteobacterium EB000_37G09</name>
    <dbReference type="NCBI Taxonomy" id="710792"/>
    <lineage>
        <taxon>Bacteria</taxon>
        <taxon>Pseudomonadati</taxon>
        <taxon>Pseudomonadota</taxon>
        <taxon>Alphaproteobacteria</taxon>
        <taxon>environmental samples</taxon>
    </lineage>
</organism>
<dbReference type="InterPro" id="IPR002109">
    <property type="entry name" value="Glutaredoxin"/>
</dbReference>
<proteinExistence type="inferred from homology"/>
<dbReference type="GO" id="GO:0045454">
    <property type="term" value="P:cell redox homeostasis"/>
    <property type="evidence" value="ECO:0007669"/>
    <property type="project" value="InterPro"/>
</dbReference>
<keyword evidence="3 5" id="KW-0813">Transport</keyword>
<accession>E0XZG0</accession>
<evidence type="ECO:0000259" key="6">
    <source>
        <dbReference type="Pfam" id="PF00462"/>
    </source>
</evidence>
<dbReference type="CDD" id="cd03418">
    <property type="entry name" value="GRX_GRXb_1_3_like"/>
    <property type="match status" value="1"/>
</dbReference>
<dbReference type="InterPro" id="IPR036249">
    <property type="entry name" value="Thioredoxin-like_sf"/>
</dbReference>
<keyword evidence="5" id="KW-0676">Redox-active center</keyword>
<dbReference type="InterPro" id="IPR014025">
    <property type="entry name" value="Glutaredoxin_subgr"/>
</dbReference>
<evidence type="ECO:0000256" key="1">
    <source>
        <dbReference type="ARBA" id="ARBA00002549"/>
    </source>
</evidence>
<keyword evidence="4 5" id="KW-0249">Electron transport</keyword>
<evidence type="ECO:0000313" key="7">
    <source>
        <dbReference type="EMBL" id="ADI19801.1"/>
    </source>
</evidence>
<name>E0XZG0_9PROT</name>
<dbReference type="PRINTS" id="PR00160">
    <property type="entry name" value="GLUTAREDOXIN"/>
</dbReference>
<feature type="domain" description="Glutaredoxin" evidence="6">
    <location>
        <begin position="7"/>
        <end position="67"/>
    </location>
</feature>
<dbReference type="Pfam" id="PF00462">
    <property type="entry name" value="Glutaredoxin"/>
    <property type="match status" value="1"/>
</dbReference>
<dbReference type="SUPFAM" id="SSF52833">
    <property type="entry name" value="Thioredoxin-like"/>
    <property type="match status" value="1"/>
</dbReference>
<dbReference type="GO" id="GO:0005737">
    <property type="term" value="C:cytoplasm"/>
    <property type="evidence" value="ECO:0007669"/>
    <property type="project" value="TreeGrafter"/>
</dbReference>
<dbReference type="GO" id="GO:0034599">
    <property type="term" value="P:cellular response to oxidative stress"/>
    <property type="evidence" value="ECO:0007669"/>
    <property type="project" value="TreeGrafter"/>
</dbReference>
<dbReference type="GO" id="GO:0015038">
    <property type="term" value="F:glutathione disulfide oxidoreductase activity"/>
    <property type="evidence" value="ECO:0007669"/>
    <property type="project" value="UniProtKB-UniRule"/>
</dbReference>
<dbReference type="InterPro" id="IPR011900">
    <property type="entry name" value="GRX_bact"/>
</dbReference>
<evidence type="ECO:0000256" key="3">
    <source>
        <dbReference type="ARBA" id="ARBA00022448"/>
    </source>
</evidence>
<protein>
    <recommendedName>
        <fullName evidence="5">Glutaredoxin</fullName>
    </recommendedName>
</protein>
<dbReference type="NCBIfam" id="TIGR02181">
    <property type="entry name" value="GRX_bact"/>
    <property type="match status" value="1"/>
</dbReference>
<dbReference type="PROSITE" id="PS51354">
    <property type="entry name" value="GLUTAREDOXIN_2"/>
    <property type="match status" value="1"/>
</dbReference>
<comment type="function">
    <text evidence="1 5">Has a glutathione-disulfide oxidoreductase activity in the presence of NADPH and glutathione reductase. Reduces low molecular weight disulfides and proteins.</text>
</comment>
<evidence type="ECO:0000256" key="5">
    <source>
        <dbReference type="RuleBase" id="RU364065"/>
    </source>
</evidence>
<comment type="similarity">
    <text evidence="2 5">Belongs to the glutaredoxin family.</text>
</comment>
<dbReference type="Gene3D" id="3.40.30.10">
    <property type="entry name" value="Glutaredoxin"/>
    <property type="match status" value="1"/>
</dbReference>
<dbReference type="AlphaFoldDB" id="E0XZG0"/>
<dbReference type="EMBL" id="GU474933">
    <property type="protein sequence ID" value="ADI19801.1"/>
    <property type="molecule type" value="Genomic_DNA"/>
</dbReference>
<keyword evidence="5" id="KW-0963">Cytoplasm</keyword>
<evidence type="ECO:0000256" key="2">
    <source>
        <dbReference type="ARBA" id="ARBA00007787"/>
    </source>
</evidence>